<dbReference type="Pfam" id="PF02470">
    <property type="entry name" value="MlaD"/>
    <property type="match status" value="1"/>
</dbReference>
<protein>
    <recommendedName>
        <fullName evidence="3">Mce/MlaD domain-containing protein</fullName>
    </recommendedName>
</protein>
<accession>A0A1E5QA50</accession>
<dbReference type="STRING" id="28181.BEN30_07460"/>
<feature type="region of interest" description="Disordered" evidence="1">
    <location>
        <begin position="157"/>
        <end position="177"/>
    </location>
</feature>
<dbReference type="PANTHER" id="PTHR33371">
    <property type="entry name" value="INTERMEMBRANE PHOSPHOLIPID TRANSPORT SYSTEM BINDING PROTEIN MLAD-RELATED"/>
    <property type="match status" value="1"/>
</dbReference>
<dbReference type="PANTHER" id="PTHR33371:SF4">
    <property type="entry name" value="INTERMEMBRANE PHOSPHOLIPID TRANSPORT SYSTEM BINDING PROTEIN MLAD"/>
    <property type="match status" value="1"/>
</dbReference>
<dbReference type="InterPro" id="IPR052336">
    <property type="entry name" value="MlaD_Phospholipid_Transporter"/>
</dbReference>
<evidence type="ECO:0000259" key="3">
    <source>
        <dbReference type="Pfam" id="PF02470"/>
    </source>
</evidence>
<comment type="caution">
    <text evidence="4">The sequence shown here is derived from an EMBL/GenBank/DDBJ whole genome shotgun (WGS) entry which is preliminary data.</text>
</comment>
<proteinExistence type="predicted"/>
<keyword evidence="5" id="KW-1185">Reference proteome</keyword>
<dbReference type="InterPro" id="IPR003399">
    <property type="entry name" value="Mce/MlaD"/>
</dbReference>
<dbReference type="EMBL" id="MCGG01000017">
    <property type="protein sequence ID" value="OEJ68087.1"/>
    <property type="molecule type" value="Genomic_DNA"/>
</dbReference>
<name>A0A1E5QA50_9PROT</name>
<evidence type="ECO:0000256" key="1">
    <source>
        <dbReference type="SAM" id="MobiDB-lite"/>
    </source>
</evidence>
<sequence>MRHSDTHDILVGGLAMAVLAFMFAVSYGGKDLSTQANVGSYNVTAVFNRIDGLFEGDEVRLGGIPIGTVGTVSLDNHFRAVVGLNIDNTITLPKDSAAAIHTDGLFGSKSVEIEPGVEDAALKSGDVFQYTQGSMIVSELLNLIIDEGNARKAKTANAVNGASELPDMPTSTEDQGN</sequence>
<dbReference type="RefSeq" id="WP_069957416.1">
    <property type="nucleotide sequence ID" value="NZ_MCGG01000017.1"/>
</dbReference>
<keyword evidence="2" id="KW-0812">Transmembrane</keyword>
<evidence type="ECO:0000313" key="4">
    <source>
        <dbReference type="EMBL" id="OEJ68087.1"/>
    </source>
</evidence>
<dbReference type="OrthoDB" id="7164001at2"/>
<keyword evidence="2" id="KW-1133">Transmembrane helix</keyword>
<keyword evidence="2" id="KW-0472">Membrane</keyword>
<gene>
    <name evidence="4" type="ORF">BEN30_07460</name>
</gene>
<reference evidence="5" key="1">
    <citation type="submission" date="2016-07" db="EMBL/GenBank/DDBJ databases">
        <authorList>
            <person name="Florea S."/>
            <person name="Webb J.S."/>
            <person name="Jaromczyk J."/>
            <person name="Schardl C.L."/>
        </authorList>
    </citation>
    <scope>NUCLEOTIDE SEQUENCE [LARGE SCALE GENOMIC DNA]</scope>
    <source>
        <strain evidence="5">MV-1</strain>
    </source>
</reference>
<feature type="transmembrane region" description="Helical" evidence="2">
    <location>
        <begin position="9"/>
        <end position="29"/>
    </location>
</feature>
<dbReference type="AlphaFoldDB" id="A0A1E5QA50"/>
<dbReference type="Proteomes" id="UP000095347">
    <property type="component" value="Unassembled WGS sequence"/>
</dbReference>
<evidence type="ECO:0000256" key="2">
    <source>
        <dbReference type="SAM" id="Phobius"/>
    </source>
</evidence>
<evidence type="ECO:0000313" key="5">
    <source>
        <dbReference type="Proteomes" id="UP000095347"/>
    </source>
</evidence>
<organism evidence="4 5">
    <name type="scientific">Magnetovibrio blakemorei</name>
    <dbReference type="NCBI Taxonomy" id="28181"/>
    <lineage>
        <taxon>Bacteria</taxon>
        <taxon>Pseudomonadati</taxon>
        <taxon>Pseudomonadota</taxon>
        <taxon>Alphaproteobacteria</taxon>
        <taxon>Rhodospirillales</taxon>
        <taxon>Magnetovibrionaceae</taxon>
        <taxon>Magnetovibrio</taxon>
    </lineage>
</organism>
<feature type="domain" description="Mce/MlaD" evidence="3">
    <location>
        <begin position="40"/>
        <end position="116"/>
    </location>
</feature>